<comment type="caution">
    <text evidence="2">The sequence shown here is derived from an EMBL/GenBank/DDBJ whole genome shotgun (WGS) entry which is preliminary data.</text>
</comment>
<feature type="compositionally biased region" description="Gly residues" evidence="1">
    <location>
        <begin position="15"/>
        <end position="25"/>
    </location>
</feature>
<organism evidence="2 3">
    <name type="scientific">Candidatus Nomurabacteria bacterium RIFCSPHIGHO2_01_FULL_40_24b</name>
    <dbReference type="NCBI Taxonomy" id="1801739"/>
    <lineage>
        <taxon>Bacteria</taxon>
        <taxon>Candidatus Nomuraibacteriota</taxon>
    </lineage>
</organism>
<evidence type="ECO:0000313" key="3">
    <source>
        <dbReference type="Proteomes" id="UP000177370"/>
    </source>
</evidence>
<protein>
    <submittedName>
        <fullName evidence="2">Uncharacterized protein</fullName>
    </submittedName>
</protein>
<dbReference type="EMBL" id="MFTP01000012">
    <property type="protein sequence ID" value="OGI65797.1"/>
    <property type="molecule type" value="Genomic_DNA"/>
</dbReference>
<accession>A0A1F6V7X3</accession>
<name>A0A1F6V7X3_9BACT</name>
<evidence type="ECO:0000256" key="1">
    <source>
        <dbReference type="SAM" id="MobiDB-lite"/>
    </source>
</evidence>
<gene>
    <name evidence="2" type="ORF">A2647_00255</name>
</gene>
<sequence>MKEGMPSRLMKPAGDGEGTVGGGAEAGFENEFEERVKRSAQVIVERLAPKQTEIERLLEKVAKGKMTRMQLVDAILEEVKLNIEKSVVGDVEDQLKRYKERADTAPGVAGE</sequence>
<proteinExistence type="predicted"/>
<dbReference type="Proteomes" id="UP000177370">
    <property type="component" value="Unassembled WGS sequence"/>
</dbReference>
<evidence type="ECO:0000313" key="2">
    <source>
        <dbReference type="EMBL" id="OGI65797.1"/>
    </source>
</evidence>
<dbReference type="AlphaFoldDB" id="A0A1F6V7X3"/>
<reference evidence="2 3" key="1">
    <citation type="journal article" date="2016" name="Nat. Commun.">
        <title>Thousands of microbial genomes shed light on interconnected biogeochemical processes in an aquifer system.</title>
        <authorList>
            <person name="Anantharaman K."/>
            <person name="Brown C.T."/>
            <person name="Hug L.A."/>
            <person name="Sharon I."/>
            <person name="Castelle C.J."/>
            <person name="Probst A.J."/>
            <person name="Thomas B.C."/>
            <person name="Singh A."/>
            <person name="Wilkins M.J."/>
            <person name="Karaoz U."/>
            <person name="Brodie E.L."/>
            <person name="Williams K.H."/>
            <person name="Hubbard S.S."/>
            <person name="Banfield J.F."/>
        </authorList>
    </citation>
    <scope>NUCLEOTIDE SEQUENCE [LARGE SCALE GENOMIC DNA]</scope>
</reference>
<feature type="region of interest" description="Disordered" evidence="1">
    <location>
        <begin position="1"/>
        <end position="25"/>
    </location>
</feature>